<comment type="caution">
    <text evidence="9">The sequence shown here is derived from an EMBL/GenBank/DDBJ whole genome shotgun (WGS) entry which is preliminary data.</text>
</comment>
<evidence type="ECO:0000256" key="4">
    <source>
        <dbReference type="ARBA" id="ARBA00023163"/>
    </source>
</evidence>
<dbReference type="PANTHER" id="PTHR34824">
    <property type="entry name" value="HEAT-INDUCIBLE TRANSCRIPTION REPRESSOR HRCA"/>
    <property type="match status" value="1"/>
</dbReference>
<comment type="function">
    <text evidence="5 6">Negative regulator of class I heat shock genes (grpE-dnaK-dnaJ and groELS operons). Prevents heat-shock induction of these operons.</text>
</comment>
<keyword evidence="4 6" id="KW-0804">Transcription</keyword>
<evidence type="ECO:0000313" key="9">
    <source>
        <dbReference type="EMBL" id="KPU44127.1"/>
    </source>
</evidence>
<dbReference type="SUPFAM" id="SSF55781">
    <property type="entry name" value="GAF domain-like"/>
    <property type="match status" value="1"/>
</dbReference>
<dbReference type="InterPro" id="IPR005104">
    <property type="entry name" value="WHTH_HrcA_DNA-bd"/>
</dbReference>
<comment type="similarity">
    <text evidence="6">Belongs to the HrcA family.</text>
</comment>
<evidence type="ECO:0000259" key="8">
    <source>
        <dbReference type="Pfam" id="PF03444"/>
    </source>
</evidence>
<evidence type="ECO:0000313" key="10">
    <source>
        <dbReference type="Proteomes" id="UP000050326"/>
    </source>
</evidence>
<evidence type="ECO:0000259" key="7">
    <source>
        <dbReference type="Pfam" id="PF01628"/>
    </source>
</evidence>
<dbReference type="EMBL" id="LKET01000032">
    <property type="protein sequence ID" value="KPU44127.1"/>
    <property type="molecule type" value="Genomic_DNA"/>
</dbReference>
<dbReference type="PATRIC" id="fig|36849.3.peg.2418"/>
<keyword evidence="3 6" id="KW-0346">Stress response</keyword>
<evidence type="ECO:0000256" key="6">
    <source>
        <dbReference type="HAMAP-Rule" id="MF_00081"/>
    </source>
</evidence>
<organism evidence="9 10">
    <name type="scientific">Oxobacter pfennigii</name>
    <dbReference type="NCBI Taxonomy" id="36849"/>
    <lineage>
        <taxon>Bacteria</taxon>
        <taxon>Bacillati</taxon>
        <taxon>Bacillota</taxon>
        <taxon>Clostridia</taxon>
        <taxon>Eubacteriales</taxon>
        <taxon>Clostridiaceae</taxon>
        <taxon>Oxobacter</taxon>
    </lineage>
</organism>
<dbReference type="InterPro" id="IPR036388">
    <property type="entry name" value="WH-like_DNA-bd_sf"/>
</dbReference>
<dbReference type="OrthoDB" id="9783139at2"/>
<dbReference type="STRING" id="36849.OXPF_22940"/>
<proteinExistence type="inferred from homology"/>
<reference evidence="9 10" key="1">
    <citation type="submission" date="2015-09" db="EMBL/GenBank/DDBJ databases">
        <title>Genome sequence of Oxobacter pfennigii DSM 3222.</title>
        <authorList>
            <person name="Poehlein A."/>
            <person name="Bengelsdorf F.R."/>
            <person name="Schiel-Bengelsdorf B."/>
            <person name="Duerre P."/>
            <person name="Daniel R."/>
        </authorList>
    </citation>
    <scope>NUCLEOTIDE SEQUENCE [LARGE SCALE GENOMIC DNA]</scope>
    <source>
        <strain evidence="9 10">DSM 3222</strain>
    </source>
</reference>
<dbReference type="InterPro" id="IPR029016">
    <property type="entry name" value="GAF-like_dom_sf"/>
</dbReference>
<dbReference type="InterPro" id="IPR036390">
    <property type="entry name" value="WH_DNA-bd_sf"/>
</dbReference>
<dbReference type="Gene3D" id="1.10.10.10">
    <property type="entry name" value="Winged helix-like DNA-binding domain superfamily/Winged helix DNA-binding domain"/>
    <property type="match status" value="1"/>
</dbReference>
<keyword evidence="2 6" id="KW-0805">Transcription regulation</keyword>
<name>A0A0P8X054_9CLOT</name>
<dbReference type="PANTHER" id="PTHR34824:SF1">
    <property type="entry name" value="HEAT-INDUCIBLE TRANSCRIPTION REPRESSOR HRCA"/>
    <property type="match status" value="1"/>
</dbReference>
<keyword evidence="1 6" id="KW-0678">Repressor</keyword>
<protein>
    <recommendedName>
        <fullName evidence="6">Heat-inducible transcription repressor HrcA</fullName>
    </recommendedName>
</protein>
<dbReference type="PIRSF" id="PIRSF005485">
    <property type="entry name" value="HrcA"/>
    <property type="match status" value="1"/>
</dbReference>
<evidence type="ECO:0000256" key="1">
    <source>
        <dbReference type="ARBA" id="ARBA00022491"/>
    </source>
</evidence>
<dbReference type="Proteomes" id="UP000050326">
    <property type="component" value="Unassembled WGS sequence"/>
</dbReference>
<gene>
    <name evidence="6 9" type="primary">hrcA</name>
    <name evidence="9" type="ORF">OXPF_22940</name>
</gene>
<dbReference type="AlphaFoldDB" id="A0A0P8X054"/>
<keyword evidence="10" id="KW-1185">Reference proteome</keyword>
<dbReference type="InterPro" id="IPR023120">
    <property type="entry name" value="WHTH_transcript_rep_HrcA_IDD"/>
</dbReference>
<sequence length="345" mass="38742">MDLDERKRQVLKVLISDYITTAEPVGSRTIAKRYGLGISSATIRNEMADLEDMGYLEQPHTSAGRIPSDKGYRVYVDHLMNAQKLTKEEIDLIQNSIYKAALGEIDKIIKETSKVLSILTNYTTLVTSPQAKKSSVKHIQLIAVDSMNVVVIVVTNFGTVKNSMVKLSQPITSEKLATINNILNDKLKGLTIEEINLNIISDVQRNVVGYNEIFNEIIPILCESLNIIDDGDIYLEGSSNIFNYPEYNAIDKAKAFLSVLDKKDFLYKLLSSEDENTKIFIGHENEHIEIKDCSLITTTYKIGDNVVGSIGIIGPTRMYYSKVLAILQCFRSYLNDALTSYYNDK</sequence>
<dbReference type="GO" id="GO:0003677">
    <property type="term" value="F:DNA binding"/>
    <property type="evidence" value="ECO:0007669"/>
    <property type="project" value="InterPro"/>
</dbReference>
<evidence type="ECO:0000256" key="5">
    <source>
        <dbReference type="ARBA" id="ARBA00055319"/>
    </source>
</evidence>
<dbReference type="NCBIfam" id="TIGR00331">
    <property type="entry name" value="hrcA"/>
    <property type="match status" value="1"/>
</dbReference>
<dbReference type="HAMAP" id="MF_00081">
    <property type="entry name" value="HrcA"/>
    <property type="match status" value="1"/>
</dbReference>
<dbReference type="InterPro" id="IPR021153">
    <property type="entry name" value="HrcA_C"/>
</dbReference>
<feature type="domain" description="Heat-inducible transcription repressor HrcA C-terminal" evidence="7">
    <location>
        <begin position="106"/>
        <end position="323"/>
    </location>
</feature>
<dbReference type="Gene3D" id="3.30.450.40">
    <property type="match status" value="1"/>
</dbReference>
<dbReference type="Gene3D" id="3.30.390.60">
    <property type="entry name" value="Heat-inducible transcription repressor hrca homolog, domain 3"/>
    <property type="match status" value="1"/>
</dbReference>
<dbReference type="SUPFAM" id="SSF46785">
    <property type="entry name" value="Winged helix' DNA-binding domain"/>
    <property type="match status" value="1"/>
</dbReference>
<dbReference type="RefSeq" id="WP_054875324.1">
    <property type="nucleotide sequence ID" value="NZ_LKET01000032.1"/>
</dbReference>
<dbReference type="Pfam" id="PF03444">
    <property type="entry name" value="WHD_HrcA"/>
    <property type="match status" value="1"/>
</dbReference>
<dbReference type="FunFam" id="1.10.10.10:FF:000049">
    <property type="entry name" value="Heat-inducible transcription repressor HrcA"/>
    <property type="match status" value="1"/>
</dbReference>
<evidence type="ECO:0000256" key="3">
    <source>
        <dbReference type="ARBA" id="ARBA00023016"/>
    </source>
</evidence>
<dbReference type="Pfam" id="PF01628">
    <property type="entry name" value="HrcA"/>
    <property type="match status" value="1"/>
</dbReference>
<feature type="domain" description="Winged helix-turn-helix transcription repressor HrcA DNA-binding" evidence="8">
    <location>
        <begin position="3"/>
        <end position="73"/>
    </location>
</feature>
<accession>A0A0P8X054</accession>
<dbReference type="GO" id="GO:0045892">
    <property type="term" value="P:negative regulation of DNA-templated transcription"/>
    <property type="evidence" value="ECO:0007669"/>
    <property type="project" value="UniProtKB-UniRule"/>
</dbReference>
<dbReference type="InterPro" id="IPR002571">
    <property type="entry name" value="HrcA"/>
</dbReference>
<evidence type="ECO:0000256" key="2">
    <source>
        <dbReference type="ARBA" id="ARBA00023015"/>
    </source>
</evidence>